<dbReference type="Proteomes" id="UP000249748">
    <property type="component" value="Unassembled WGS sequence"/>
</dbReference>
<reference evidence="1" key="1">
    <citation type="submission" date="2018-02" db="EMBL/GenBank/DDBJ databases">
        <title>The genomes of Aspergillus section Nigri reveals drivers in fungal speciation.</title>
        <authorList>
            <consortium name="DOE Joint Genome Institute"/>
            <person name="Vesth T.C."/>
            <person name="Nybo J."/>
            <person name="Theobald S."/>
            <person name="Brandl J."/>
            <person name="Frisvad J.C."/>
            <person name="Nielsen K.F."/>
            <person name="Lyhne E.K."/>
            <person name="Kogle M.E."/>
            <person name="Kuo A."/>
            <person name="Riley R."/>
            <person name="Clum A."/>
            <person name="Nolan M."/>
            <person name="Lipzen A."/>
            <person name="Salamov A."/>
            <person name="Henrissat B."/>
            <person name="Wiebenga A."/>
            <person name="De vries R.P."/>
            <person name="Grigoriev I.V."/>
            <person name="Mortensen U.H."/>
            <person name="Andersen M.R."/>
            <person name="Baker S.E."/>
        </authorList>
    </citation>
    <scope>NUCLEOTIDE SEQUENCE</scope>
    <source>
        <strain evidence="1">CBS 115574</strain>
    </source>
</reference>
<keyword evidence="2" id="KW-1185">Reference proteome</keyword>
<evidence type="ECO:0000313" key="2">
    <source>
        <dbReference type="Proteomes" id="UP000249748"/>
    </source>
</evidence>
<organism evidence="1 2">
    <name type="scientific">Aspergillus costaricaensis CBS 115574</name>
    <dbReference type="NCBI Taxonomy" id="1448317"/>
    <lineage>
        <taxon>Eukaryota</taxon>
        <taxon>Fungi</taxon>
        <taxon>Dikarya</taxon>
        <taxon>Ascomycota</taxon>
        <taxon>Pezizomycotina</taxon>
        <taxon>Eurotiomycetes</taxon>
        <taxon>Eurotiomycetidae</taxon>
        <taxon>Eurotiales</taxon>
        <taxon>Aspergillaceae</taxon>
        <taxon>Aspergillus</taxon>
        <taxon>Aspergillus subgen. Circumdati</taxon>
    </lineage>
</organism>
<proteinExistence type="predicted"/>
<gene>
    <name evidence="1" type="ORF">BO79DRAFT_151931</name>
</gene>
<protein>
    <submittedName>
        <fullName evidence="1">Terpenoid synthase</fullName>
    </submittedName>
</protein>
<sequence length="398" mass="46609">MSSEFYNSDQYIQLRESIKGRSVTIPNLYKLLPDWELKIHPMYQKTRDECLAPWVRRYVDDDLTRRKIEQADCTLFSAILCSNTSYEKLCAVAKYMFWYFIWDDLFDCGALKDDRHAAALYRDASLEYFKYNLVLEGEYPDLSQFPLEQQKALRWWDEVGAHIRQDCDKETCQILLEQMLGYVSSVSNVDSLFSSSAMPSVESYWQRRERTAAVYCVICTFPFAYGFNIRRAHVENEHMSRMWKHTSYLAHISNDIHSFQRNMYNDGQLENLIPVLMANTGLDVNQAMQLSYHICRLEVEGFCASADRLCVGENAQGRRIREVFINCCTDMFMGLIHWSYVSKRWIKQTDINPDETITFQVGSTWRSSVEQYLTMMWLNLKGLLGRREGPSGQKVIIS</sequence>
<name>A0ACD1I9Z7_9EURO</name>
<evidence type="ECO:0000313" key="1">
    <source>
        <dbReference type="EMBL" id="RAK86911.1"/>
    </source>
</evidence>
<dbReference type="EMBL" id="KZ824557">
    <property type="protein sequence ID" value="RAK86911.1"/>
    <property type="molecule type" value="Genomic_DNA"/>
</dbReference>
<accession>A0ACD1I9Z7</accession>